<reference evidence="3" key="1">
    <citation type="submission" date="2016-04" db="UniProtKB">
        <authorList>
            <consortium name="WormBaseParasite"/>
        </authorList>
    </citation>
    <scope>IDENTIFICATION</scope>
</reference>
<accession>A0A158QYS4</accession>
<dbReference type="EMBL" id="UYSL01020071">
    <property type="protein sequence ID" value="VDL72536.1"/>
    <property type="molecule type" value="Genomic_DNA"/>
</dbReference>
<dbReference type="AlphaFoldDB" id="A0A158QYS4"/>
<gene>
    <name evidence="1" type="ORF">NBR_LOCUS8947</name>
</gene>
<dbReference type="InterPro" id="IPR019422">
    <property type="entry name" value="7TM_GPCR_serpentine_rcpt_Srh"/>
</dbReference>
<dbReference type="Proteomes" id="UP000271162">
    <property type="component" value="Unassembled WGS sequence"/>
</dbReference>
<evidence type="ECO:0000313" key="3">
    <source>
        <dbReference type="WBParaSite" id="NBR_0000894601-mRNA-1"/>
    </source>
</evidence>
<name>A0A158QYS4_NIPBR</name>
<keyword evidence="2" id="KW-1185">Reference proteome</keyword>
<dbReference type="Pfam" id="PF10318">
    <property type="entry name" value="7TM_GPCR_Srh"/>
    <property type="match status" value="2"/>
</dbReference>
<protein>
    <submittedName>
        <fullName evidence="3">G protein-coupled receptor</fullName>
    </submittedName>
</protein>
<dbReference type="WBParaSite" id="NBR_0000894601-mRNA-1">
    <property type="protein sequence ID" value="NBR_0000894601-mRNA-1"/>
    <property type="gene ID" value="NBR_0000894601"/>
</dbReference>
<organism evidence="3">
    <name type="scientific">Nippostrongylus brasiliensis</name>
    <name type="common">Rat hookworm</name>
    <dbReference type="NCBI Taxonomy" id="27835"/>
    <lineage>
        <taxon>Eukaryota</taxon>
        <taxon>Metazoa</taxon>
        <taxon>Ecdysozoa</taxon>
        <taxon>Nematoda</taxon>
        <taxon>Chromadorea</taxon>
        <taxon>Rhabditida</taxon>
        <taxon>Rhabditina</taxon>
        <taxon>Rhabditomorpha</taxon>
        <taxon>Strongyloidea</taxon>
        <taxon>Heligmosomidae</taxon>
        <taxon>Nippostrongylus</taxon>
    </lineage>
</organism>
<sequence>MLGCLAAIIVNLFTYRLNAVVPKVHIFSLSKVGHVNLSVAVVTCCLIGVAVALIGTGAGQAEAKLWVTAVCVPTIGLTIPILLVIYSMAAAVDIGQRFANTLMFIIALQGFMSCVTVILCNEPYRMFAVSFLPKLMTIHCRELDLKPQYYITAMEALSVINIPINVFVLYCIATRSPQQMYVYKCLFTYRLNAVVPRAHVFSLSKVGHMYLSVAVVTCCLISIAVGLVGTGAGQAEAKLWVAEVSVPTIGFTIPILVIIYSMAAAVDIGQRFANALMFIIALQGFMSCVTVILCNEPYRMFAASFLPKQLRGTGIVLVYDEVYLLLHIRSIAVAL</sequence>
<evidence type="ECO:0000313" key="2">
    <source>
        <dbReference type="Proteomes" id="UP000271162"/>
    </source>
</evidence>
<evidence type="ECO:0000313" key="1">
    <source>
        <dbReference type="EMBL" id="VDL72536.1"/>
    </source>
</evidence>
<reference evidence="1 2" key="2">
    <citation type="submission" date="2018-11" db="EMBL/GenBank/DDBJ databases">
        <authorList>
            <consortium name="Pathogen Informatics"/>
        </authorList>
    </citation>
    <scope>NUCLEOTIDE SEQUENCE [LARGE SCALE GENOMIC DNA]</scope>
</reference>
<proteinExistence type="predicted"/>